<keyword evidence="1" id="KW-0479">Metal-binding</keyword>
<dbReference type="InterPro" id="IPR017900">
    <property type="entry name" value="4Fe4S_Fe_S_CS"/>
</dbReference>
<dbReference type="EMBL" id="CP001147">
    <property type="protein sequence ID" value="ACI20511.1"/>
    <property type="molecule type" value="Genomic_DNA"/>
</dbReference>
<proteinExistence type="predicted"/>
<dbReference type="InParanoid" id="B5YHR1"/>
<dbReference type="GO" id="GO:0046872">
    <property type="term" value="F:metal ion binding"/>
    <property type="evidence" value="ECO:0007669"/>
    <property type="project" value="UniProtKB-KW"/>
</dbReference>
<dbReference type="Gene3D" id="3.30.70.20">
    <property type="match status" value="1"/>
</dbReference>
<dbReference type="Pfam" id="PF01656">
    <property type="entry name" value="CbiA"/>
    <property type="match status" value="1"/>
</dbReference>
<dbReference type="eggNOG" id="COG1149">
    <property type="taxonomic scope" value="Bacteria"/>
</dbReference>
<reference evidence="6" key="1">
    <citation type="submission" date="2008-08" db="EMBL/GenBank/DDBJ databases">
        <title>The complete genome sequence of Thermodesulfovibrio yellowstonii strain ATCC 51303 / DSM 11347 / YP87.</title>
        <authorList>
            <person name="Dodson R.J."/>
            <person name="Durkin A.S."/>
            <person name="Wu M."/>
            <person name="Eisen J."/>
            <person name="Sutton G."/>
        </authorList>
    </citation>
    <scope>NUCLEOTIDE SEQUENCE [LARGE SCALE GENOMIC DNA]</scope>
    <source>
        <strain evidence="6">ATCC 51303 / DSM 11347 / YP87</strain>
    </source>
</reference>
<dbReference type="EnsemblBacteria" id="ACI20511">
    <property type="protein sequence ID" value="ACI20511"/>
    <property type="gene ID" value="THEYE_A1857"/>
</dbReference>
<dbReference type="CDD" id="cd03110">
    <property type="entry name" value="SIMIBI_bact_arch"/>
    <property type="match status" value="1"/>
</dbReference>
<dbReference type="Proteomes" id="UP000000718">
    <property type="component" value="Chromosome"/>
</dbReference>
<dbReference type="PROSITE" id="PS00198">
    <property type="entry name" value="4FE4S_FER_1"/>
    <property type="match status" value="1"/>
</dbReference>
<evidence type="ECO:0000256" key="2">
    <source>
        <dbReference type="ARBA" id="ARBA00023004"/>
    </source>
</evidence>
<dbReference type="SUPFAM" id="SSF52540">
    <property type="entry name" value="P-loop containing nucleoside triphosphate hydrolases"/>
    <property type="match status" value="1"/>
</dbReference>
<gene>
    <name evidence="5" type="ordered locus">THEYE_A1857</name>
</gene>
<keyword evidence="2" id="KW-0408">Iron</keyword>
<dbReference type="SUPFAM" id="SSF54862">
    <property type="entry name" value="4Fe-4S ferredoxins"/>
    <property type="match status" value="1"/>
</dbReference>
<sequence>MIISVASGKGGTGKTFFTGCLAVAVKNKVLVDCDVDAANLHLLLHPEIKESYEFIGGKLAQIDKTKCIECGLCRENCKFNAIGEDFQVDELSCEGCTICSYICPQEAIILRDRVSGQYFISETKYGTLIHARLGIAQENSGKLVTKLRKIAKETAEITGCQYIIIDGPPGVGCPVMASMTGVDLVVAVTEPTLSGMHDLGRVIELAKHFKIPLKVIINKFDLNPQMSENIEEELNKFEIELAGRIPFSEEILYSVKKGFPFLEFSQGKLSKEIESLIQNIFS</sequence>
<feature type="domain" description="4Fe-4S ferredoxin-type" evidence="4">
    <location>
        <begin position="58"/>
        <end position="82"/>
    </location>
</feature>
<dbReference type="OrthoDB" id="9808559at2"/>
<dbReference type="AlphaFoldDB" id="B5YHR1"/>
<dbReference type="InterPro" id="IPR017896">
    <property type="entry name" value="4Fe4S_Fe-S-bd"/>
</dbReference>
<organism evidence="5 6">
    <name type="scientific">Thermodesulfovibrio yellowstonii (strain ATCC 51303 / DSM 11347 / YP87)</name>
    <dbReference type="NCBI Taxonomy" id="289376"/>
    <lineage>
        <taxon>Bacteria</taxon>
        <taxon>Pseudomonadati</taxon>
        <taxon>Nitrospirota</taxon>
        <taxon>Thermodesulfovibrionia</taxon>
        <taxon>Thermodesulfovibrionales</taxon>
        <taxon>Thermodesulfovibrionaceae</taxon>
        <taxon>Thermodesulfovibrio</taxon>
    </lineage>
</organism>
<dbReference type="PANTHER" id="PTHR43534:SF1">
    <property type="entry name" value="4FE-4S CLUSTER CONTAINING PARA FAMILY ATPASE PROTEIN"/>
    <property type="match status" value="1"/>
</dbReference>
<dbReference type="RefSeq" id="WP_012545247.1">
    <property type="nucleotide sequence ID" value="NC_011296.1"/>
</dbReference>
<dbReference type="PATRIC" id="fig|289376.4.peg.1810"/>
<protein>
    <submittedName>
        <fullName evidence="5">MinD superfamily P-loop ATPase containing an inserted ferredoxin domain</fullName>
    </submittedName>
</protein>
<evidence type="ECO:0000313" key="6">
    <source>
        <dbReference type="Proteomes" id="UP000000718"/>
    </source>
</evidence>
<dbReference type="GO" id="GO:0051536">
    <property type="term" value="F:iron-sulfur cluster binding"/>
    <property type="evidence" value="ECO:0007669"/>
    <property type="project" value="UniProtKB-KW"/>
</dbReference>
<dbReference type="InterPro" id="IPR002586">
    <property type="entry name" value="CobQ/CobB/MinD/ParA_Nub-bd_dom"/>
</dbReference>
<accession>B5YHR1</accession>
<reference evidence="5 6" key="2">
    <citation type="journal article" date="2015" name="Genome Announc.">
        <title>Genome Sequence of the Sulfate-Reducing Thermophilic Bacterium Thermodesulfovibrio yellowstonii Strain DSM 11347T (Phylum Nitrospirae).</title>
        <authorList>
            <person name="Bhatnagar S."/>
            <person name="Badger J.H."/>
            <person name="Madupu R."/>
            <person name="Khouri H.M."/>
            <person name="O'Connor E.M."/>
            <person name="Robb F.T."/>
            <person name="Ward N.L."/>
            <person name="Eisen J.A."/>
        </authorList>
    </citation>
    <scope>NUCLEOTIDE SEQUENCE [LARGE SCALE GENOMIC DNA]</scope>
    <source>
        <strain evidence="6">ATCC 51303 / DSM 11347 / YP87</strain>
    </source>
</reference>
<dbReference type="PANTHER" id="PTHR43534">
    <property type="entry name" value="MIND SUPERFAMILY P-LOOP ATPASE CONTAINING AN INSERTED FERREDOXIN DOMAIN"/>
    <property type="match status" value="1"/>
</dbReference>
<dbReference type="STRING" id="289376.THEYE_A1857"/>
<dbReference type="Gene3D" id="3.40.50.300">
    <property type="entry name" value="P-loop containing nucleotide triphosphate hydrolases"/>
    <property type="match status" value="1"/>
</dbReference>
<keyword evidence="6" id="KW-1185">Reference proteome</keyword>
<evidence type="ECO:0000256" key="3">
    <source>
        <dbReference type="ARBA" id="ARBA00023014"/>
    </source>
</evidence>
<evidence type="ECO:0000256" key="1">
    <source>
        <dbReference type="ARBA" id="ARBA00022723"/>
    </source>
</evidence>
<dbReference type="HOGENOM" id="CLU_067767_1_0_0"/>
<keyword evidence="3" id="KW-0411">Iron-sulfur</keyword>
<dbReference type="Pfam" id="PF00037">
    <property type="entry name" value="Fer4"/>
    <property type="match status" value="1"/>
</dbReference>
<dbReference type="PROSITE" id="PS51379">
    <property type="entry name" value="4FE4S_FER_2"/>
    <property type="match status" value="2"/>
</dbReference>
<evidence type="ECO:0000313" key="5">
    <source>
        <dbReference type="EMBL" id="ACI20511.1"/>
    </source>
</evidence>
<evidence type="ECO:0000259" key="4">
    <source>
        <dbReference type="PROSITE" id="PS51379"/>
    </source>
</evidence>
<feature type="domain" description="4Fe-4S ferredoxin-type" evidence="4">
    <location>
        <begin position="84"/>
        <end position="113"/>
    </location>
</feature>
<dbReference type="InterPro" id="IPR027417">
    <property type="entry name" value="P-loop_NTPase"/>
</dbReference>
<dbReference type="KEGG" id="tye:THEYE_A1857"/>
<name>B5YHR1_THEYD</name>